<dbReference type="AlphaFoldDB" id="A0A7X2D5J1"/>
<name>A0A7X2D5J1_9PROT</name>
<evidence type="ECO:0000313" key="4">
    <source>
        <dbReference type="Proteomes" id="UP000434582"/>
    </source>
</evidence>
<organism evidence="3 4">
    <name type="scientific">Roseospira navarrensis</name>
    <dbReference type="NCBI Taxonomy" id="140058"/>
    <lineage>
        <taxon>Bacteria</taxon>
        <taxon>Pseudomonadati</taxon>
        <taxon>Pseudomonadota</taxon>
        <taxon>Alphaproteobacteria</taxon>
        <taxon>Rhodospirillales</taxon>
        <taxon>Rhodospirillaceae</taxon>
        <taxon>Roseospira</taxon>
    </lineage>
</organism>
<comment type="caution">
    <text evidence="3">The sequence shown here is derived from an EMBL/GenBank/DDBJ whole genome shotgun (WGS) entry which is preliminary data.</text>
</comment>
<sequence>MVLKTVERTVRRIGAGLGVLVLLFVLGAWTLSRGPLTVPFLLPSIERALAEAVADAGLDLAVAVEAAALEWRGPAEGLDITLRGVRIAEPDGTPVARVGRVAVSLDGGALIRGEVALSRLTVVAPDLRVVRAADGSVSLGLGPPRPPGPPGPTGSDAEPPPAPHATAALPEDALLDTWDALAGMHLALQDARLLVDDRTLGRSWQVRLPEVVAGRGGDGSGSLTLEASLTAFPEAGPVAAEAPGVDIALRHDRATGETAALLAVAALNPARHLAEPLGVPALAGWDQRLDGTVTLDLTLDGDPADWIRFARIALVGRAGTLALPAPIDRTYDIRSLVVDATAEHDADPRRLDLTLNEATLGLDGATLRLRGAASDAAAGRASGVVDVSLTPVTMPVIARLWPGDVARGALNWMAPNLSDGLVVGTGVRLGLEGPTLADLDVASLSGDGAVMGMTVNYLDGLPPATGAHGRVMFGLDAITLDIDGGGVGALKVTDGDIAFTGFDADVERADMTFDIVGPLTDAMALIDNEPLGYASQVGIDPAEVGGAAETTLTLGLPLLKDLPLEALEVRVQSQARGVSLPGVALGQDLTAGDLALDLTGAGMDVTGRATLGGVPVRLDWRENFTDAGDFDRRYRVEGRVDNAGRAAFRLDGGPFQPPILDGPVDAVVTYTETRGEPGRLDADVDLTPARLALDPLGWGKAPGVPGRAAVTGAIAEDSITVDFDVTTAAAGDVAGRARLSGAGDLRRVDLDRVRLGPETDLRASVEGATGPGAEPGASYAITLEGHALDLRAALAGDDDPAETAAGAGPDELPPPPVPSLTDGGEAGTDPGPALTLRLALDRLLLTDTVTLAPVEGTAVRDAEGHWRSAQVAGRVGERPGGGPSVSLRLTPQAGTLTRTLSARSGDAGAVAAALGVTDRLRGGTMTLNGTLDAEDRLTGTLRVDDFSLTDAPVLARILAVAALTGILDEMRGSGLTQSTLVAPFTYADSVLTLREARTNGPSLGLTANGALDLERDTLDLRGVVVPLYLVNAILGEIPLLGDILVGEEGGGIFAVGYTARGPMDDPAVSVNPLTVLTPGILRGVFGDGSGPAPGEGGGSIPSAGPGRH</sequence>
<feature type="transmembrane region" description="Helical" evidence="2">
    <location>
        <begin position="12"/>
        <end position="31"/>
    </location>
</feature>
<evidence type="ECO:0000313" key="3">
    <source>
        <dbReference type="EMBL" id="MQX37270.1"/>
    </source>
</evidence>
<protein>
    <recommendedName>
        <fullName evidence="5">DUF3971 domain-containing protein</fullName>
    </recommendedName>
</protein>
<feature type="region of interest" description="Disordered" evidence="1">
    <location>
        <begin position="1086"/>
        <end position="1108"/>
    </location>
</feature>
<dbReference type="OrthoDB" id="7161641at2"/>
<feature type="region of interest" description="Disordered" evidence="1">
    <location>
        <begin position="136"/>
        <end position="166"/>
    </location>
</feature>
<reference evidence="3 4" key="1">
    <citation type="submission" date="2019-10" db="EMBL/GenBank/DDBJ databases">
        <title>Draft whole-genome sequence of the purple nonsulfur photosynthetic bacterium Roseospira navarrensis DSM 15114.</title>
        <authorList>
            <person name="Kyndt J.A."/>
            <person name="Meyer T.E."/>
        </authorList>
    </citation>
    <scope>NUCLEOTIDE SEQUENCE [LARGE SCALE GENOMIC DNA]</scope>
    <source>
        <strain evidence="3 4">DSM 15114</strain>
    </source>
</reference>
<feature type="region of interest" description="Disordered" evidence="1">
    <location>
        <begin position="798"/>
        <end position="833"/>
    </location>
</feature>
<dbReference type="Proteomes" id="UP000434582">
    <property type="component" value="Unassembled WGS sequence"/>
</dbReference>
<feature type="compositionally biased region" description="Gly residues" evidence="1">
    <location>
        <begin position="1086"/>
        <end position="1099"/>
    </location>
</feature>
<keyword evidence="4" id="KW-1185">Reference proteome</keyword>
<dbReference type="RefSeq" id="WP_153344579.1">
    <property type="nucleotide sequence ID" value="NZ_WIVE01000037.1"/>
</dbReference>
<accession>A0A7X2D5J1</accession>
<keyword evidence="2" id="KW-1133">Transmembrane helix</keyword>
<keyword evidence="2" id="KW-0472">Membrane</keyword>
<evidence type="ECO:0000256" key="2">
    <source>
        <dbReference type="SAM" id="Phobius"/>
    </source>
</evidence>
<dbReference type="EMBL" id="WIVE01000037">
    <property type="protein sequence ID" value="MQX37270.1"/>
    <property type="molecule type" value="Genomic_DNA"/>
</dbReference>
<gene>
    <name evidence="3" type="ORF">GHC57_12145</name>
</gene>
<evidence type="ECO:0000256" key="1">
    <source>
        <dbReference type="SAM" id="MobiDB-lite"/>
    </source>
</evidence>
<keyword evidence="2" id="KW-0812">Transmembrane</keyword>
<evidence type="ECO:0008006" key="5">
    <source>
        <dbReference type="Google" id="ProtNLM"/>
    </source>
</evidence>
<proteinExistence type="predicted"/>
<feature type="compositionally biased region" description="Pro residues" evidence="1">
    <location>
        <begin position="143"/>
        <end position="163"/>
    </location>
</feature>